<feature type="non-terminal residue" evidence="2">
    <location>
        <position position="147"/>
    </location>
</feature>
<evidence type="ECO:0000256" key="1">
    <source>
        <dbReference type="SAM" id="MobiDB-lite"/>
    </source>
</evidence>
<proteinExistence type="predicted"/>
<dbReference type="EMBL" id="CADCTV010000665">
    <property type="protein sequence ID" value="CAA9352169.1"/>
    <property type="molecule type" value="Genomic_DNA"/>
</dbReference>
<sequence length="147" mass="15861">GTLGAGLRVPGADPEALPQQQAPRRAGGARRGGAHAQPRLRRRHPAAGAGARGADFGDPLQRPRVRHLAGRRLHDERAHRRQDVGRGARRRGAVPRDDPRRRDGRPRQGPGRHARAGRRSKAAAPREVRHAGLGRPGRGGKEDRAAV</sequence>
<name>A0A6J4M7B4_9BACT</name>
<feature type="compositionally biased region" description="Basic and acidic residues" evidence="1">
    <location>
        <begin position="72"/>
        <end position="86"/>
    </location>
</feature>
<dbReference type="AlphaFoldDB" id="A0A6J4M7B4"/>
<gene>
    <name evidence="2" type="ORF">AVDCRST_MAG89-3191</name>
</gene>
<accession>A0A6J4M7B4</accession>
<evidence type="ECO:0000313" key="2">
    <source>
        <dbReference type="EMBL" id="CAA9352169.1"/>
    </source>
</evidence>
<feature type="region of interest" description="Disordered" evidence="1">
    <location>
        <begin position="1"/>
        <end position="147"/>
    </location>
</feature>
<protein>
    <submittedName>
        <fullName evidence="2">Iron-sulfur cluster assembly scaffold protein for SUF system, SufE2</fullName>
    </submittedName>
</protein>
<feature type="compositionally biased region" description="Basic residues" evidence="1">
    <location>
        <begin position="110"/>
        <end position="121"/>
    </location>
</feature>
<organism evidence="2">
    <name type="scientific">uncultured Gemmatimonadota bacterium</name>
    <dbReference type="NCBI Taxonomy" id="203437"/>
    <lineage>
        <taxon>Bacteria</taxon>
        <taxon>Pseudomonadati</taxon>
        <taxon>Gemmatimonadota</taxon>
        <taxon>environmental samples</taxon>
    </lineage>
</organism>
<reference evidence="2" key="1">
    <citation type="submission" date="2020-02" db="EMBL/GenBank/DDBJ databases">
        <authorList>
            <person name="Meier V. D."/>
        </authorList>
    </citation>
    <scope>NUCLEOTIDE SEQUENCE</scope>
    <source>
        <strain evidence="2">AVDCRST_MAG89</strain>
    </source>
</reference>
<feature type="non-terminal residue" evidence="2">
    <location>
        <position position="1"/>
    </location>
</feature>